<comment type="subcellular location">
    <subcellularLocation>
        <location evidence="1">Membrane</location>
    </subcellularLocation>
</comment>
<dbReference type="SMART" id="SM00198">
    <property type="entry name" value="SCP"/>
    <property type="match status" value="2"/>
</dbReference>
<dbReference type="PRINTS" id="PR00837">
    <property type="entry name" value="V5TPXLIKE"/>
</dbReference>
<evidence type="ECO:0000256" key="1">
    <source>
        <dbReference type="ARBA" id="ARBA00004370"/>
    </source>
</evidence>
<gene>
    <name evidence="7" type="ORF">KIL84_020161</name>
</gene>
<dbReference type="InterPro" id="IPR018244">
    <property type="entry name" value="Allrgn_V5/Tpx1_CS"/>
</dbReference>
<feature type="non-terminal residue" evidence="7">
    <location>
        <position position="417"/>
    </location>
</feature>
<comment type="caution">
    <text evidence="7">The sequence shown here is derived from an EMBL/GenBank/DDBJ whole genome shotgun (WGS) entry which is preliminary data.</text>
</comment>
<feature type="domain" description="SCP" evidence="6">
    <location>
        <begin position="36"/>
        <end position="184"/>
    </location>
</feature>
<dbReference type="GO" id="GO:0005576">
    <property type="term" value="C:extracellular region"/>
    <property type="evidence" value="ECO:0007669"/>
    <property type="project" value="InterPro"/>
</dbReference>
<dbReference type="GO" id="GO:0016020">
    <property type="term" value="C:membrane"/>
    <property type="evidence" value="ECO:0007669"/>
    <property type="project" value="UniProtKB-SubCell"/>
</dbReference>
<evidence type="ECO:0000256" key="3">
    <source>
        <dbReference type="ARBA" id="ARBA00022729"/>
    </source>
</evidence>
<evidence type="ECO:0000313" key="8">
    <source>
        <dbReference type="Proteomes" id="UP000827986"/>
    </source>
</evidence>
<name>A0A9D3XX29_9SAUR</name>
<dbReference type="InterPro" id="IPR001283">
    <property type="entry name" value="CRISP-related"/>
</dbReference>
<dbReference type="PRINTS" id="PR00838">
    <property type="entry name" value="V5ALLERGEN"/>
</dbReference>
<feature type="signal peptide" evidence="5">
    <location>
        <begin position="1"/>
        <end position="20"/>
    </location>
</feature>
<evidence type="ECO:0000313" key="7">
    <source>
        <dbReference type="EMBL" id="KAH1187412.1"/>
    </source>
</evidence>
<dbReference type="Pfam" id="PF00188">
    <property type="entry name" value="CAP"/>
    <property type="match status" value="2"/>
</dbReference>
<keyword evidence="4" id="KW-0472">Membrane</keyword>
<dbReference type="InterPro" id="IPR035940">
    <property type="entry name" value="CAP_sf"/>
</dbReference>
<dbReference type="InterPro" id="IPR034121">
    <property type="entry name" value="SCP_GLIPR-1-like"/>
</dbReference>
<dbReference type="EMBL" id="JAHDVG010000463">
    <property type="protein sequence ID" value="KAH1187412.1"/>
    <property type="molecule type" value="Genomic_DNA"/>
</dbReference>
<comment type="similarity">
    <text evidence="2">Belongs to the CRISP family.</text>
</comment>
<proteinExistence type="inferred from homology"/>
<organism evidence="7 8">
    <name type="scientific">Mauremys mutica</name>
    <name type="common">yellowpond turtle</name>
    <dbReference type="NCBI Taxonomy" id="74926"/>
    <lineage>
        <taxon>Eukaryota</taxon>
        <taxon>Metazoa</taxon>
        <taxon>Chordata</taxon>
        <taxon>Craniata</taxon>
        <taxon>Vertebrata</taxon>
        <taxon>Euteleostomi</taxon>
        <taxon>Archelosauria</taxon>
        <taxon>Testudinata</taxon>
        <taxon>Testudines</taxon>
        <taxon>Cryptodira</taxon>
        <taxon>Durocryptodira</taxon>
        <taxon>Testudinoidea</taxon>
        <taxon>Geoemydidae</taxon>
        <taxon>Geoemydinae</taxon>
        <taxon>Mauremys</taxon>
    </lineage>
</organism>
<evidence type="ECO:0000256" key="4">
    <source>
        <dbReference type="ARBA" id="ARBA00023136"/>
    </source>
</evidence>
<evidence type="ECO:0000256" key="5">
    <source>
        <dbReference type="SAM" id="SignalP"/>
    </source>
</evidence>
<reference evidence="7" key="1">
    <citation type="submission" date="2021-09" db="EMBL/GenBank/DDBJ databases">
        <title>The genome of Mauremys mutica provides insights into the evolution of semi-aquatic lifestyle.</title>
        <authorList>
            <person name="Gong S."/>
            <person name="Gao Y."/>
        </authorList>
    </citation>
    <scope>NUCLEOTIDE SEQUENCE</scope>
    <source>
        <strain evidence="7">MM-2020</strain>
        <tissue evidence="7">Muscle</tissue>
    </source>
</reference>
<keyword evidence="3 5" id="KW-0732">Signal</keyword>
<sequence length="417" mass="46880">MRLWLLAVLGLGVLAGVCGAQRGRARPVLPNITNKTFIDACVREHNKHRTAVRPAAANMLYMTWDAALARTARAWAKKCLFKHSPYLMEKYMSHPHYGHVGENIWTGPYGLFSVTEAIKLWTDEVQHYNLQTNKCTKTCGHYTQVVWDNSHKVGCAVVFCRITAGIRNAAHFICNYVPSGNYPRKPYKAGSSCSLCSKEDTCVDNLCRNPKRDKIIQPQKKKKTLLLLLGTPGTVSQPWEKDTQFITECVNAHNNFRSKVNPPARNMLHMSWDSALAKSAKAWAKRCHFDHNVYLKVPGKVHPNFTPVGENIWTGSLSLFSESAAIRNWYNEVTDYNFETRYCTRMCGHYTQVVWATSYKVGCAVQFCPRVTGFKGLTNGAHFVCNYAPAGNYPTQPYKTGAACSDCNGEKCVDKLC</sequence>
<dbReference type="PROSITE" id="PS01010">
    <property type="entry name" value="CRISP_2"/>
    <property type="match status" value="2"/>
</dbReference>
<dbReference type="FunFam" id="3.40.33.10:FF:000008">
    <property type="entry name" value="GLI pathogenesis-related 1 (Glioma)"/>
    <property type="match status" value="2"/>
</dbReference>
<keyword evidence="8" id="KW-1185">Reference proteome</keyword>
<accession>A0A9D3XX29</accession>
<evidence type="ECO:0000259" key="6">
    <source>
        <dbReference type="SMART" id="SM00198"/>
    </source>
</evidence>
<dbReference type="InterPro" id="IPR002413">
    <property type="entry name" value="V5_allergen-like"/>
</dbReference>
<dbReference type="AlphaFoldDB" id="A0A9D3XX29"/>
<dbReference type="SUPFAM" id="SSF55797">
    <property type="entry name" value="PR-1-like"/>
    <property type="match status" value="2"/>
</dbReference>
<feature type="chain" id="PRO_5038649622" description="SCP domain-containing protein" evidence="5">
    <location>
        <begin position="21"/>
        <end position="417"/>
    </location>
</feature>
<protein>
    <recommendedName>
        <fullName evidence="6">SCP domain-containing protein</fullName>
    </recommendedName>
</protein>
<dbReference type="CDD" id="cd05385">
    <property type="entry name" value="CAP_GLIPR1-like"/>
    <property type="match status" value="1"/>
</dbReference>
<feature type="domain" description="SCP" evidence="6">
    <location>
        <begin position="244"/>
        <end position="395"/>
    </location>
</feature>
<dbReference type="PROSITE" id="PS01009">
    <property type="entry name" value="CRISP_1"/>
    <property type="match status" value="2"/>
</dbReference>
<evidence type="ECO:0000256" key="2">
    <source>
        <dbReference type="ARBA" id="ARBA00009923"/>
    </source>
</evidence>
<dbReference type="InterPro" id="IPR014044">
    <property type="entry name" value="CAP_dom"/>
</dbReference>
<dbReference type="PANTHER" id="PTHR10334">
    <property type="entry name" value="CYSTEINE-RICH SECRETORY PROTEIN-RELATED"/>
    <property type="match status" value="1"/>
</dbReference>
<dbReference type="Gene3D" id="3.40.33.10">
    <property type="entry name" value="CAP"/>
    <property type="match status" value="2"/>
</dbReference>
<dbReference type="Proteomes" id="UP000827986">
    <property type="component" value="Unassembled WGS sequence"/>
</dbReference>